<protein>
    <submittedName>
        <fullName evidence="2">Uncharacterized protein</fullName>
    </submittedName>
</protein>
<dbReference type="STRING" id="1095629.A0A0C9Y8K5"/>
<proteinExistence type="predicted"/>
<gene>
    <name evidence="2" type="ORF">K443DRAFT_674166</name>
</gene>
<sequence length="660" mass="71947">MVRLTLSSTKGNQGLRHFPYTGYLGLTPIRVEGYVRTKLDADAKLLPARSLTISVRCYESRVGRVNTLQSNVLVDYTQVLWSKPDDVDYEPVGSLDYPFRVTVPVKAAGFSTAVFVDYRCLWRIEAVLTHAPIAGVGSRQIKHFELPLIRYDLPIHHPIPYRQMLNQITSKPRAPRIRYCLNPPTSPIGPLDLVSVPIHLQPLDNDVSIRNASIIIERRIQLHDIVNSSPLQPELPNSSPLAVAQPPSPLLPSSSPTYSDFATDTSYINSEGLVSSSSLSSSNPTITPNTIFPSSISVATATSTTPLLPPTATTSPTVLSSPGPSKIVVNPIAGTESSGHFARDNNGVWSKTLTLQWPAVKSQSRWAIGETIQSELVSVQYFVRTKIIVTSPAGTESIDLAEKELLIVSTNDAERQLALAKYNERYDQDVDKTLRSKSKSPRRLRPHRDRDDPTPPTQTPPLPSTSAGFQLPKPKSSSRRPHTSAGPRDKSFNLGVGTFGRSRGQELDSPSGHMDSSPNGGSSSGISRHEGANDLYCERRVGSNERRPESSPSEVKQTRSAGMLTSGFWSATPSLAPRLSSTPSGSSMSTTASSSSLSSSSVGGDSDLSDHMREWEEELARIEIKSRWSTDMLGFFGKRKRSAANVPKVVVPSDDDYAHS</sequence>
<evidence type="ECO:0000313" key="3">
    <source>
        <dbReference type="Proteomes" id="UP000054477"/>
    </source>
</evidence>
<dbReference type="OrthoDB" id="3230530at2759"/>
<dbReference type="Proteomes" id="UP000054477">
    <property type="component" value="Unassembled WGS sequence"/>
</dbReference>
<feature type="compositionally biased region" description="Low complexity" evidence="1">
    <location>
        <begin position="238"/>
        <end position="256"/>
    </location>
</feature>
<feature type="compositionally biased region" description="Low complexity" evidence="1">
    <location>
        <begin position="579"/>
        <end position="606"/>
    </location>
</feature>
<keyword evidence="3" id="KW-1185">Reference proteome</keyword>
<reference evidence="2 3" key="1">
    <citation type="submission" date="2014-04" db="EMBL/GenBank/DDBJ databases">
        <authorList>
            <consortium name="DOE Joint Genome Institute"/>
            <person name="Kuo A."/>
            <person name="Kohler A."/>
            <person name="Nagy L.G."/>
            <person name="Floudas D."/>
            <person name="Copeland A."/>
            <person name="Barry K.W."/>
            <person name="Cichocki N."/>
            <person name="Veneault-Fourrey C."/>
            <person name="LaButti K."/>
            <person name="Lindquist E.A."/>
            <person name="Lipzen A."/>
            <person name="Lundell T."/>
            <person name="Morin E."/>
            <person name="Murat C."/>
            <person name="Sun H."/>
            <person name="Tunlid A."/>
            <person name="Henrissat B."/>
            <person name="Grigoriev I.V."/>
            <person name="Hibbett D.S."/>
            <person name="Martin F."/>
            <person name="Nordberg H.P."/>
            <person name="Cantor M.N."/>
            <person name="Hua S.X."/>
        </authorList>
    </citation>
    <scope>NUCLEOTIDE SEQUENCE [LARGE SCALE GENOMIC DNA]</scope>
    <source>
        <strain evidence="2 3">LaAM-08-1</strain>
    </source>
</reference>
<feature type="compositionally biased region" description="Pro residues" evidence="1">
    <location>
        <begin position="454"/>
        <end position="463"/>
    </location>
</feature>
<evidence type="ECO:0000256" key="1">
    <source>
        <dbReference type="SAM" id="MobiDB-lite"/>
    </source>
</evidence>
<accession>A0A0C9Y8K5</accession>
<feature type="region of interest" description="Disordered" evidence="1">
    <location>
        <begin position="430"/>
        <end position="609"/>
    </location>
</feature>
<dbReference type="AlphaFoldDB" id="A0A0C9Y8K5"/>
<reference evidence="3" key="2">
    <citation type="submission" date="2015-01" db="EMBL/GenBank/DDBJ databases">
        <title>Evolutionary Origins and Diversification of the Mycorrhizal Mutualists.</title>
        <authorList>
            <consortium name="DOE Joint Genome Institute"/>
            <consortium name="Mycorrhizal Genomics Consortium"/>
            <person name="Kohler A."/>
            <person name="Kuo A."/>
            <person name="Nagy L.G."/>
            <person name="Floudas D."/>
            <person name="Copeland A."/>
            <person name="Barry K.W."/>
            <person name="Cichocki N."/>
            <person name="Veneault-Fourrey C."/>
            <person name="LaButti K."/>
            <person name="Lindquist E.A."/>
            <person name="Lipzen A."/>
            <person name="Lundell T."/>
            <person name="Morin E."/>
            <person name="Murat C."/>
            <person name="Riley R."/>
            <person name="Ohm R."/>
            <person name="Sun H."/>
            <person name="Tunlid A."/>
            <person name="Henrissat B."/>
            <person name="Grigoriev I.V."/>
            <person name="Hibbett D.S."/>
            <person name="Martin F."/>
        </authorList>
    </citation>
    <scope>NUCLEOTIDE SEQUENCE [LARGE SCALE GENOMIC DNA]</scope>
    <source>
        <strain evidence="3">LaAM-08-1</strain>
    </source>
</reference>
<organism evidence="2 3">
    <name type="scientific">Laccaria amethystina LaAM-08-1</name>
    <dbReference type="NCBI Taxonomy" id="1095629"/>
    <lineage>
        <taxon>Eukaryota</taxon>
        <taxon>Fungi</taxon>
        <taxon>Dikarya</taxon>
        <taxon>Basidiomycota</taxon>
        <taxon>Agaricomycotina</taxon>
        <taxon>Agaricomycetes</taxon>
        <taxon>Agaricomycetidae</taxon>
        <taxon>Agaricales</taxon>
        <taxon>Agaricineae</taxon>
        <taxon>Hydnangiaceae</taxon>
        <taxon>Laccaria</taxon>
    </lineage>
</organism>
<feature type="compositionally biased region" description="Basic and acidic residues" evidence="1">
    <location>
        <begin position="527"/>
        <end position="549"/>
    </location>
</feature>
<feature type="compositionally biased region" description="Basic residues" evidence="1">
    <location>
        <begin position="435"/>
        <end position="447"/>
    </location>
</feature>
<feature type="region of interest" description="Disordered" evidence="1">
    <location>
        <begin position="231"/>
        <end position="256"/>
    </location>
</feature>
<dbReference type="EMBL" id="KN838552">
    <property type="protein sequence ID" value="KIK06507.1"/>
    <property type="molecule type" value="Genomic_DNA"/>
</dbReference>
<dbReference type="HOGENOM" id="CLU_014309_0_0_1"/>
<name>A0A0C9Y8K5_9AGAR</name>
<evidence type="ECO:0000313" key="2">
    <source>
        <dbReference type="EMBL" id="KIK06507.1"/>
    </source>
</evidence>
<feature type="compositionally biased region" description="Low complexity" evidence="1">
    <location>
        <begin position="516"/>
        <end position="526"/>
    </location>
</feature>